<reference evidence="2" key="1">
    <citation type="submission" date="2023-08" db="EMBL/GenBank/DDBJ databases">
        <title>Functional and genomic diversity of the sorghum phyllosphere microbiome.</title>
        <authorList>
            <person name="Shade A."/>
        </authorList>
    </citation>
    <scope>NUCLEOTIDE SEQUENCE</scope>
    <source>
        <strain evidence="2">SORGH_AS_0974</strain>
    </source>
</reference>
<sequence>MITQEEPADSQRQLRIYRRSVIALSLLSIILIFSFFFREEVFKFINPKEPVKSAAVGNTPFDRHVAEAGISTCKKAFADMGKLLTQGSQYKIMSKWSTDGPDRNIVNALIGMEFKTKEYTGPAIGLLMAAPVDSSCQGTMVRVTPFEKTCDDVVKSFLGDGIPGGRLQGLQTYSLPNGGDVATLPIGGNCVTLSLAYSGI</sequence>
<feature type="transmembrane region" description="Helical" evidence="1">
    <location>
        <begin position="21"/>
        <end position="37"/>
    </location>
</feature>
<name>A0AAJ2EQ47_9HYPH</name>
<keyword evidence="1" id="KW-0812">Transmembrane</keyword>
<accession>A0AAJ2EQ47</accession>
<keyword evidence="1" id="KW-1133">Transmembrane helix</keyword>
<evidence type="ECO:0000313" key="3">
    <source>
        <dbReference type="Proteomes" id="UP001255601"/>
    </source>
</evidence>
<evidence type="ECO:0000256" key="1">
    <source>
        <dbReference type="SAM" id="Phobius"/>
    </source>
</evidence>
<gene>
    <name evidence="2" type="ORF">QE369_000372</name>
</gene>
<protein>
    <submittedName>
        <fullName evidence="2">Uncharacterized protein</fullName>
    </submittedName>
</protein>
<evidence type="ECO:0000313" key="2">
    <source>
        <dbReference type="EMBL" id="MDR6100194.1"/>
    </source>
</evidence>
<keyword evidence="1" id="KW-0472">Membrane</keyword>
<organism evidence="2 3">
    <name type="scientific">Agrobacterium larrymoorei</name>
    <dbReference type="NCBI Taxonomy" id="160699"/>
    <lineage>
        <taxon>Bacteria</taxon>
        <taxon>Pseudomonadati</taxon>
        <taxon>Pseudomonadota</taxon>
        <taxon>Alphaproteobacteria</taxon>
        <taxon>Hyphomicrobiales</taxon>
        <taxon>Rhizobiaceae</taxon>
        <taxon>Rhizobium/Agrobacterium group</taxon>
        <taxon>Agrobacterium</taxon>
    </lineage>
</organism>
<proteinExistence type="predicted"/>
<dbReference type="EMBL" id="JAVIZC010000001">
    <property type="protein sequence ID" value="MDR6100194.1"/>
    <property type="molecule type" value="Genomic_DNA"/>
</dbReference>
<dbReference type="AlphaFoldDB" id="A0AAJ2EQ47"/>
<dbReference type="Proteomes" id="UP001255601">
    <property type="component" value="Unassembled WGS sequence"/>
</dbReference>
<dbReference type="RefSeq" id="WP_309769321.1">
    <property type="nucleotide sequence ID" value="NZ_JAVIZC010000001.1"/>
</dbReference>
<comment type="caution">
    <text evidence="2">The sequence shown here is derived from an EMBL/GenBank/DDBJ whole genome shotgun (WGS) entry which is preliminary data.</text>
</comment>